<accession>A0A6A6HBW9</accession>
<dbReference type="OrthoDB" id="3200163at2759"/>
<sequence length="309" mass="35705">MIQQAGLDLLEYGDNESQIWKRFGSKDISKVDRANNLEFSETRAPELIYGATPADWSLMTCWPPKIRASMLHPPPGAFPKSRNLPTTIIWDPTEEERNEGPWEIAEVRMIPSRYRDLRDVGIELKEAFEELSDGVQDDLGAIMLMQYRASHPQGSASRSHSQPRHMYRRDMVYGKLRSSRRHQWLDVYHLCLFDAQWRLASCCSRADAIRTDWYGHCQNPRSCAKGISAGCHSVQESSSWRHSSYLGDIAQCQEQNPRGDEHGIPRGMRHSYTRSCPQGCGKVHLDRIQVPEALQPYHPTPWRRYRKRI</sequence>
<dbReference type="AlphaFoldDB" id="A0A6A6HBW9"/>
<gene>
    <name evidence="1" type="ORF">EV356DRAFT_500539</name>
</gene>
<organism evidence="1 2">
    <name type="scientific">Viridothelium virens</name>
    <name type="common">Speckled blister lichen</name>
    <name type="synonym">Trypethelium virens</name>
    <dbReference type="NCBI Taxonomy" id="1048519"/>
    <lineage>
        <taxon>Eukaryota</taxon>
        <taxon>Fungi</taxon>
        <taxon>Dikarya</taxon>
        <taxon>Ascomycota</taxon>
        <taxon>Pezizomycotina</taxon>
        <taxon>Dothideomycetes</taxon>
        <taxon>Dothideomycetes incertae sedis</taxon>
        <taxon>Trypetheliales</taxon>
        <taxon>Trypetheliaceae</taxon>
        <taxon>Viridothelium</taxon>
    </lineage>
</organism>
<dbReference type="Proteomes" id="UP000800092">
    <property type="component" value="Unassembled WGS sequence"/>
</dbReference>
<name>A0A6A6HBW9_VIRVR</name>
<evidence type="ECO:0000313" key="1">
    <source>
        <dbReference type="EMBL" id="KAF2235308.1"/>
    </source>
</evidence>
<reference evidence="1" key="1">
    <citation type="journal article" date="2020" name="Stud. Mycol.">
        <title>101 Dothideomycetes genomes: a test case for predicting lifestyles and emergence of pathogens.</title>
        <authorList>
            <person name="Haridas S."/>
            <person name="Albert R."/>
            <person name="Binder M."/>
            <person name="Bloem J."/>
            <person name="Labutti K."/>
            <person name="Salamov A."/>
            <person name="Andreopoulos B."/>
            <person name="Baker S."/>
            <person name="Barry K."/>
            <person name="Bills G."/>
            <person name="Bluhm B."/>
            <person name="Cannon C."/>
            <person name="Castanera R."/>
            <person name="Culley D."/>
            <person name="Daum C."/>
            <person name="Ezra D."/>
            <person name="Gonzalez J."/>
            <person name="Henrissat B."/>
            <person name="Kuo A."/>
            <person name="Liang C."/>
            <person name="Lipzen A."/>
            <person name="Lutzoni F."/>
            <person name="Magnuson J."/>
            <person name="Mondo S."/>
            <person name="Nolan M."/>
            <person name="Ohm R."/>
            <person name="Pangilinan J."/>
            <person name="Park H.-J."/>
            <person name="Ramirez L."/>
            <person name="Alfaro M."/>
            <person name="Sun H."/>
            <person name="Tritt A."/>
            <person name="Yoshinaga Y."/>
            <person name="Zwiers L.-H."/>
            <person name="Turgeon B."/>
            <person name="Goodwin S."/>
            <person name="Spatafora J."/>
            <person name="Crous P."/>
            <person name="Grigoriev I."/>
        </authorList>
    </citation>
    <scope>NUCLEOTIDE SEQUENCE</scope>
    <source>
        <strain evidence="1">Tuck. ex Michener</strain>
    </source>
</reference>
<protein>
    <submittedName>
        <fullName evidence="1">Uncharacterized protein</fullName>
    </submittedName>
</protein>
<dbReference type="EMBL" id="ML991792">
    <property type="protein sequence ID" value="KAF2235308.1"/>
    <property type="molecule type" value="Genomic_DNA"/>
</dbReference>
<keyword evidence="2" id="KW-1185">Reference proteome</keyword>
<evidence type="ECO:0000313" key="2">
    <source>
        <dbReference type="Proteomes" id="UP000800092"/>
    </source>
</evidence>
<proteinExistence type="predicted"/>